<organism evidence="2 3">
    <name type="scientific">Pseudomonas graminis</name>
    <dbReference type="NCBI Taxonomy" id="158627"/>
    <lineage>
        <taxon>Bacteria</taxon>
        <taxon>Pseudomonadati</taxon>
        <taxon>Pseudomonadota</taxon>
        <taxon>Gammaproteobacteria</taxon>
        <taxon>Pseudomonadales</taxon>
        <taxon>Pseudomonadaceae</taxon>
        <taxon>Pseudomonas</taxon>
    </lineage>
</organism>
<dbReference type="AlphaFoldDB" id="A0A1I0JFP6"/>
<protein>
    <submittedName>
        <fullName evidence="2">Uncharacterized protein</fullName>
    </submittedName>
</protein>
<gene>
    <name evidence="2" type="ORF">SAMN05216197_15616</name>
</gene>
<reference evidence="2 3" key="1">
    <citation type="submission" date="2016-10" db="EMBL/GenBank/DDBJ databases">
        <authorList>
            <person name="de Groot N.N."/>
        </authorList>
    </citation>
    <scope>NUCLEOTIDE SEQUENCE [LARGE SCALE GENOMIC DNA]</scope>
    <source>
        <strain evidence="2 3">DSM 11363</strain>
    </source>
</reference>
<accession>A0A1I0JFP6</accession>
<proteinExistence type="predicted"/>
<sequence>MMRITGPSPRTYPIKRKPRKDSAALEGSFEEVNEEIEVNPQVARRQTGTTANVPARQQDIIFPRAMSTRVAHALSSYLMTSTFVEWDLEVAGLDLHV</sequence>
<name>A0A1I0JFP6_9PSED</name>
<evidence type="ECO:0000313" key="3">
    <source>
        <dbReference type="Proteomes" id="UP000182332"/>
    </source>
</evidence>
<dbReference type="EMBL" id="FOHW01000056">
    <property type="protein sequence ID" value="SEU08993.1"/>
    <property type="molecule type" value="Genomic_DNA"/>
</dbReference>
<evidence type="ECO:0000256" key="1">
    <source>
        <dbReference type="SAM" id="MobiDB-lite"/>
    </source>
</evidence>
<evidence type="ECO:0000313" key="2">
    <source>
        <dbReference type="EMBL" id="SEU08993.1"/>
    </source>
</evidence>
<dbReference type="Proteomes" id="UP000182332">
    <property type="component" value="Unassembled WGS sequence"/>
</dbReference>
<feature type="region of interest" description="Disordered" evidence="1">
    <location>
        <begin position="1"/>
        <end position="28"/>
    </location>
</feature>